<organism evidence="2 3">
    <name type="scientific">Bifidobacterium callimiconis</name>
    <dbReference type="NCBI Taxonomy" id="2306973"/>
    <lineage>
        <taxon>Bacteria</taxon>
        <taxon>Bacillati</taxon>
        <taxon>Actinomycetota</taxon>
        <taxon>Actinomycetes</taxon>
        <taxon>Bifidobacteriales</taxon>
        <taxon>Bifidobacteriaceae</taxon>
        <taxon>Bifidobacterium</taxon>
    </lineage>
</organism>
<feature type="domain" description="DUF559" evidence="1">
    <location>
        <begin position="200"/>
        <end position="251"/>
    </location>
</feature>
<evidence type="ECO:0000259" key="1">
    <source>
        <dbReference type="Pfam" id="PF04480"/>
    </source>
</evidence>
<dbReference type="OrthoDB" id="3173471at2"/>
<dbReference type="SUPFAM" id="SSF52980">
    <property type="entry name" value="Restriction endonuclease-like"/>
    <property type="match status" value="1"/>
</dbReference>
<evidence type="ECO:0000313" key="2">
    <source>
        <dbReference type="EMBL" id="RSX52043.1"/>
    </source>
</evidence>
<proteinExistence type="predicted"/>
<protein>
    <recommendedName>
        <fullName evidence="1">DUF559 domain-containing protein</fullName>
    </recommendedName>
</protein>
<keyword evidence="3" id="KW-1185">Reference proteome</keyword>
<dbReference type="EMBL" id="QXGJ01000002">
    <property type="protein sequence ID" value="RSX52043.1"/>
    <property type="molecule type" value="Genomic_DNA"/>
</dbReference>
<dbReference type="Pfam" id="PF04480">
    <property type="entry name" value="DUF559"/>
    <property type="match status" value="1"/>
</dbReference>
<dbReference type="RefSeq" id="WP_126029565.1">
    <property type="nucleotide sequence ID" value="NZ_QXGJ01000002.1"/>
</dbReference>
<dbReference type="InterPro" id="IPR007569">
    <property type="entry name" value="DUF559"/>
</dbReference>
<dbReference type="Gene3D" id="3.40.960.10">
    <property type="entry name" value="VSR Endonuclease"/>
    <property type="match status" value="1"/>
</dbReference>
<dbReference type="AlphaFoldDB" id="A0A430FGP2"/>
<gene>
    <name evidence="2" type="ORF">D2E23_0650</name>
</gene>
<name>A0A430FGP2_9BIFI</name>
<comment type="caution">
    <text evidence="2">The sequence shown here is derived from an EMBL/GenBank/DDBJ whole genome shotgun (WGS) entry which is preliminary data.</text>
</comment>
<reference evidence="2 3" key="1">
    <citation type="submission" date="2018-09" db="EMBL/GenBank/DDBJ databases">
        <title>Characterization of the phylogenetic diversity of five novel species belonging to the genus Bifidobacterium.</title>
        <authorList>
            <person name="Lugli G.A."/>
            <person name="Duranti S."/>
            <person name="Milani C."/>
        </authorList>
    </citation>
    <scope>NUCLEOTIDE SEQUENCE [LARGE SCALE GENOMIC DNA]</scope>
    <source>
        <strain evidence="2 3">2028B</strain>
    </source>
</reference>
<sequence length="296" mass="34614">MNDESLTLKNLTTIKQQRMQVCEEATKRTKGGLVFDLCTSLELQSVELPREDALNKAICHAAVLDADERHALTGVRFHCYARPFSTVLVGYRFRCVALADVWMHYASILSLEELVVLADALMRRDGRLNRLSLDHLIRELEAAGRFRGKRRCRQALRLAREGTDSSWETRTRLVPMQYGLPCPEVNYPVKVGGDKGYRYLDMAYPQWRIAIEYDGEHHRYFWKEDNRRREILEQQGWTIITVFHEDLRDEESRARLAQRVAARVEQVTGRPMPLRYRSLEQLADGRLWRYEAKNQS</sequence>
<dbReference type="InterPro" id="IPR011335">
    <property type="entry name" value="Restrct_endonuc-II-like"/>
</dbReference>
<dbReference type="Proteomes" id="UP000288607">
    <property type="component" value="Unassembled WGS sequence"/>
</dbReference>
<accession>A0A430FGP2</accession>
<evidence type="ECO:0000313" key="3">
    <source>
        <dbReference type="Proteomes" id="UP000288607"/>
    </source>
</evidence>